<dbReference type="Pfam" id="PF00931">
    <property type="entry name" value="NB-ARC"/>
    <property type="match status" value="1"/>
</dbReference>
<feature type="compositionally biased region" description="Basic residues" evidence="1">
    <location>
        <begin position="676"/>
        <end position="688"/>
    </location>
</feature>
<gene>
    <name evidence="3" type="ORF">Sfla_6761</name>
</gene>
<proteinExistence type="predicted"/>
<evidence type="ECO:0000259" key="2">
    <source>
        <dbReference type="Pfam" id="PF00931"/>
    </source>
</evidence>
<dbReference type="AlphaFoldDB" id="A0A8D3WT07"/>
<reference evidence="3 4" key="1">
    <citation type="submission" date="2011-01" db="EMBL/GenBank/DDBJ databases">
        <title>Complete sequence of plasmid2 of Streptomyces flavogriseus ATCC 33331.</title>
        <authorList>
            <consortium name="US DOE Joint Genome Institute"/>
            <person name="Lucas S."/>
            <person name="Copeland A."/>
            <person name="Lapidus A."/>
            <person name="Cheng J.-F."/>
            <person name="Goodwin L."/>
            <person name="Pitluck S."/>
            <person name="Davenport K."/>
            <person name="Detter J.C."/>
            <person name="Han C."/>
            <person name="Tapia R."/>
            <person name="Land M."/>
            <person name="Hauser L."/>
            <person name="Kyrpides N."/>
            <person name="Ivanova N."/>
            <person name="Ovchinnikova G."/>
            <person name="Pagani I."/>
            <person name="Brumm P."/>
            <person name="Mead D."/>
            <person name="Woyke T."/>
        </authorList>
    </citation>
    <scope>NUCLEOTIDE SEQUENCE [LARGE SCALE GENOMIC DNA]</scope>
    <source>
        <strain evidence="4">ATCC 33331 / IAF-45CD</strain>
        <plasmid evidence="3 4">pSFLA02</plasmid>
    </source>
</reference>
<dbReference type="InterPro" id="IPR027417">
    <property type="entry name" value="P-loop_NTPase"/>
</dbReference>
<accession>A0A8D3WT07</accession>
<sequence>MKWRRTGQSPSSHASKGNSVRSASVKGSSDPIPADDGAAEKGPHEPATSAAPGTEPAVHLERSGNASASAAQAVAISGHVGHLTVSQSPPRAPVQWPLRLGSVPPLASAFQDRTEVRDQIDQARVSHDTVVLSQVLAGGGGVGKTQLAAVYAHQSLAAGVELVVWVDASETEQVIARYAQAAYWVQAAEGPAGKAEQDARAFLQWLATTSRSWLLVLDDVTDLEGLQPWWPPPSSGGGGRVLATTRRHDALLSGGGRAVVNIDTYNAEEADTYLSERLRVANAVHLLDAQAGKVAEALGYLPLALAHAAAYMVNEDVPCTDYLHRFNDSTVRMSALLPRQADTEGYGRRVAAALMLSLDIAQQCEPVGLAIPALRLASVLDPAGHPRSFWTSEAATRYLSAHRLGPISAARSSDDVQAEGRSVIRLLHRYGLLIDDAQAGPRAVRVHALTARAVREHTPSDALPDIVKTAADALAELWWTVPPIYREERAVLRTNIDSLDGHAGDLLWEVEGHHLLRWAGRSLTGYGLATAAVHYWQQLTATSERLLGRTHPHTLAVRRDLAVAYFRADNPKQGFAMLQEDFHHQEHVLSLARPTAGEAGTTSQLEGTGTAIELLEDTLAARERLLGPEDPAALNARVQLALAYRHAGMTKNATLTLSALTTDTPQRTRQPGQRAPAHRLQRWWERKR</sequence>
<dbReference type="KEGG" id="sfa:Sfla_6761"/>
<dbReference type="Gene3D" id="3.40.50.300">
    <property type="entry name" value="P-loop containing nucleotide triphosphate hydrolases"/>
    <property type="match status" value="1"/>
</dbReference>
<evidence type="ECO:0000313" key="4">
    <source>
        <dbReference type="Proteomes" id="UP000002066"/>
    </source>
</evidence>
<feature type="compositionally biased region" description="Polar residues" evidence="1">
    <location>
        <begin position="1"/>
        <end position="27"/>
    </location>
</feature>
<dbReference type="PANTHER" id="PTHR46082:SF11">
    <property type="entry name" value="AAA+ ATPASE DOMAIN-CONTAINING PROTEIN-RELATED"/>
    <property type="match status" value="1"/>
</dbReference>
<evidence type="ECO:0000313" key="3">
    <source>
        <dbReference type="EMBL" id="ADW08048.1"/>
    </source>
</evidence>
<dbReference type="SUPFAM" id="SSF52540">
    <property type="entry name" value="P-loop containing nucleoside triphosphate hydrolases"/>
    <property type="match status" value="1"/>
</dbReference>
<geneLocation type="plasmid" evidence="3 4">
    <name>pSFLA02</name>
</geneLocation>
<feature type="region of interest" description="Disordered" evidence="1">
    <location>
        <begin position="661"/>
        <end position="688"/>
    </location>
</feature>
<name>A0A8D3WT07_STRFA</name>
<dbReference type="InterPro" id="IPR002182">
    <property type="entry name" value="NB-ARC"/>
</dbReference>
<protein>
    <submittedName>
        <fullName evidence="3">NB-ARC domain protein</fullName>
    </submittedName>
</protein>
<feature type="region of interest" description="Disordered" evidence="1">
    <location>
        <begin position="1"/>
        <end position="70"/>
    </location>
</feature>
<evidence type="ECO:0000256" key="1">
    <source>
        <dbReference type="SAM" id="MobiDB-lite"/>
    </source>
</evidence>
<dbReference type="GO" id="GO:0043531">
    <property type="term" value="F:ADP binding"/>
    <property type="evidence" value="ECO:0007669"/>
    <property type="project" value="InterPro"/>
</dbReference>
<dbReference type="Proteomes" id="UP000002066">
    <property type="component" value="Plasmid pSFLA02"/>
</dbReference>
<keyword evidence="3" id="KW-0614">Plasmid</keyword>
<dbReference type="InterPro" id="IPR011990">
    <property type="entry name" value="TPR-like_helical_dom_sf"/>
</dbReference>
<dbReference type="Gene3D" id="1.25.40.10">
    <property type="entry name" value="Tetratricopeptide repeat domain"/>
    <property type="match status" value="1"/>
</dbReference>
<feature type="domain" description="NB-ARC" evidence="2">
    <location>
        <begin position="136"/>
        <end position="249"/>
    </location>
</feature>
<organism evidence="3 4">
    <name type="scientific">Streptomyces pratensis (strain ATCC 33331 / IAF-45CD)</name>
    <dbReference type="NCBI Taxonomy" id="591167"/>
    <lineage>
        <taxon>Bacteria</taxon>
        <taxon>Bacillati</taxon>
        <taxon>Actinomycetota</taxon>
        <taxon>Actinomycetes</taxon>
        <taxon>Kitasatosporales</taxon>
        <taxon>Streptomycetaceae</taxon>
        <taxon>Streptomyces</taxon>
    </lineage>
</organism>
<dbReference type="PANTHER" id="PTHR46082">
    <property type="entry name" value="ATP/GTP-BINDING PROTEIN-RELATED"/>
    <property type="match status" value="1"/>
</dbReference>
<dbReference type="EMBL" id="CP002477">
    <property type="protein sequence ID" value="ADW08048.1"/>
    <property type="molecule type" value="Genomic_DNA"/>
</dbReference>
<dbReference type="InterPro" id="IPR053137">
    <property type="entry name" value="NLR-like"/>
</dbReference>